<accession>A0ABS3LW66</accession>
<reference evidence="1 2" key="1">
    <citation type="submission" date="2021-03" db="EMBL/GenBank/DDBJ databases">
        <title>The complete genome sequence of Acetobacter sacchari TBRC 11175.</title>
        <authorList>
            <person name="Charoenyingcharoen P."/>
            <person name="Yukphan P."/>
        </authorList>
    </citation>
    <scope>NUCLEOTIDE SEQUENCE [LARGE SCALE GENOMIC DNA]</scope>
    <source>
        <strain evidence="1 2">TBRC 11175</strain>
    </source>
</reference>
<protein>
    <submittedName>
        <fullName evidence="1">ATP-binding protein</fullName>
    </submittedName>
</protein>
<dbReference type="Proteomes" id="UP000664771">
    <property type="component" value="Unassembled WGS sequence"/>
</dbReference>
<evidence type="ECO:0000313" key="1">
    <source>
        <dbReference type="EMBL" id="MBO1360165.1"/>
    </source>
</evidence>
<comment type="caution">
    <text evidence="1">The sequence shown here is derived from an EMBL/GenBank/DDBJ whole genome shotgun (WGS) entry which is preliminary data.</text>
</comment>
<keyword evidence="1" id="KW-0547">Nucleotide-binding</keyword>
<dbReference type="EMBL" id="JAFVMF010000010">
    <property type="protein sequence ID" value="MBO1360165.1"/>
    <property type="molecule type" value="Genomic_DNA"/>
</dbReference>
<evidence type="ECO:0000313" key="2">
    <source>
        <dbReference type="Proteomes" id="UP000664771"/>
    </source>
</evidence>
<name>A0ABS3LW66_9PROT</name>
<organism evidence="1 2">
    <name type="scientific">Acetobacter sacchari</name>
    <dbReference type="NCBI Taxonomy" id="2661687"/>
    <lineage>
        <taxon>Bacteria</taxon>
        <taxon>Pseudomonadati</taxon>
        <taxon>Pseudomonadota</taxon>
        <taxon>Alphaproteobacteria</taxon>
        <taxon>Acetobacterales</taxon>
        <taxon>Acetobacteraceae</taxon>
        <taxon>Acetobacter</taxon>
    </lineage>
</organism>
<gene>
    <name evidence="1" type="ORF">J2D73_10180</name>
</gene>
<dbReference type="InterPro" id="IPR027417">
    <property type="entry name" value="P-loop_NTPase"/>
</dbReference>
<dbReference type="SUPFAM" id="SSF52540">
    <property type="entry name" value="P-loop containing nucleoside triphosphate hydrolases"/>
    <property type="match status" value="1"/>
</dbReference>
<sequence>MAGYLSSILAGVSLALRQPLQAFCDVETTHGDRLVTKRGEYVSVLRVSGLRRMCTRQEIEAIAEQQRIELQGLLEEKGHAIVGWYISDPDTAGPEIDRMCLSSCRGIARRIGLDMDDLLGERRRRWPDVMRSESAYYVLWTRKGVLTREERKQSAAEQAEIAKAFPRVGYSQRFALRSEIMAARHDAFVQRVEGALKGLDISCTILDPHEALSVTREVIYRETTATNWKPCLIGDRIMPRLPDDPDAPGPTPEGELWPAIRDQMYNADAHTVGGQLVTVGDYSYAPVDMVIGPEDPRPFSELSAVLGKKRVPWRSAMILESGGGAAFAFKQIGAGFLAMLPGNGDIRRAFASIKDAREHHNHNSVRLRMTATTWAPVGQEPKLRRQASALSQAIEGWGNCKTTRVSGDPLEAAMGSIPTLALGSTANPSLALVGDAFAKMPWARSASPWRQGSILFRRPDGSIWPFDPTGGGLREAVADIIVAPMGGGKTVLSNTINLGLVLSSAALSGTGAKLPFIGKLDIGPGGKGFVDLLQSALGPERAHEAAFLKLQKSHGYEINVFDLQLGLQYPLPLERVFLENFISLLATPLGKPPFEGMDHLVQDVIDEAYRLCTDVSGGEPKLYRPGTELLVDAAIEKHGLALPHHGGDDDPTWWRDVVEALLDVGDYRAAGIAQRHAVPILQDLLRAARTPEISKRYEKIKIETGESLIDVFDRYIMNVIKNFPTLAAPTQLDVGDARVIMIDLSEVAPKGSVAADRQTALMYMLGRQLIARNFFLHPDYADEPVMPAKMRAYHLARFTEMVETVKRIDFDEWHRAQSAPQVDAQAVRDVREGRKHNVQMGFISQRPRDFSDDLLGLSTGRWVLKTGDTSDADELISRWELTPASAYVVRNSLPGPGRGGAPFFLQLRAAEGQYEVQLVNVLGPIELWGFSSTPGDTALRSRLVAATGSRTALRYLASVFPGGSAMGEITRRKEARVQETGLSSEDAEMGVIDELAREILDARGIAAGVHDRVRSMEMAEDMAIAAE</sequence>
<keyword evidence="2" id="KW-1185">Reference proteome</keyword>
<dbReference type="RefSeq" id="WP_207881462.1">
    <property type="nucleotide sequence ID" value="NZ_JAFVMF010000010.1"/>
</dbReference>
<dbReference type="Gene3D" id="3.40.50.300">
    <property type="entry name" value="P-loop containing nucleotide triphosphate hydrolases"/>
    <property type="match status" value="1"/>
</dbReference>
<proteinExistence type="predicted"/>
<keyword evidence="1" id="KW-0067">ATP-binding</keyword>
<dbReference type="GO" id="GO:0005524">
    <property type="term" value="F:ATP binding"/>
    <property type="evidence" value="ECO:0007669"/>
    <property type="project" value="UniProtKB-KW"/>
</dbReference>